<proteinExistence type="predicted"/>
<dbReference type="RefSeq" id="WP_090658512.1">
    <property type="nucleotide sequence ID" value="NZ_FOXQ01000006.1"/>
</dbReference>
<reference evidence="2 3" key="1">
    <citation type="submission" date="2016-10" db="EMBL/GenBank/DDBJ databases">
        <authorList>
            <person name="de Groot N.N."/>
        </authorList>
    </citation>
    <scope>NUCLEOTIDE SEQUENCE [LARGE SCALE GENOMIC DNA]</scope>
    <source>
        <strain evidence="2 3">DSM 28286</strain>
    </source>
</reference>
<dbReference type="Pfam" id="PF00535">
    <property type="entry name" value="Glycos_transf_2"/>
    <property type="match status" value="1"/>
</dbReference>
<keyword evidence="3" id="KW-1185">Reference proteome</keyword>
<gene>
    <name evidence="2" type="ORF">SAMN05444277_106167</name>
</gene>
<feature type="domain" description="Glycosyltransferase 2-like" evidence="1">
    <location>
        <begin position="5"/>
        <end position="118"/>
    </location>
</feature>
<protein>
    <submittedName>
        <fullName evidence="2">Glycosyl transferase family 2</fullName>
    </submittedName>
</protein>
<dbReference type="InterPro" id="IPR001173">
    <property type="entry name" value="Glyco_trans_2-like"/>
</dbReference>
<dbReference type="OrthoDB" id="9815829at2"/>
<evidence type="ECO:0000259" key="1">
    <source>
        <dbReference type="Pfam" id="PF00535"/>
    </source>
</evidence>
<evidence type="ECO:0000313" key="2">
    <source>
        <dbReference type="EMBL" id="SFQ18724.1"/>
    </source>
</evidence>
<evidence type="ECO:0000313" key="3">
    <source>
        <dbReference type="Proteomes" id="UP000199031"/>
    </source>
</evidence>
<dbReference type="InterPro" id="IPR029044">
    <property type="entry name" value="Nucleotide-diphossugar_trans"/>
</dbReference>
<keyword evidence="2" id="KW-0808">Transferase</keyword>
<accession>A0A1I5WG26</accession>
<dbReference type="GO" id="GO:0016758">
    <property type="term" value="F:hexosyltransferase activity"/>
    <property type="evidence" value="ECO:0007669"/>
    <property type="project" value="UniProtKB-ARBA"/>
</dbReference>
<dbReference type="PANTHER" id="PTHR22916">
    <property type="entry name" value="GLYCOSYLTRANSFERASE"/>
    <property type="match status" value="1"/>
</dbReference>
<dbReference type="Proteomes" id="UP000199031">
    <property type="component" value="Unassembled WGS sequence"/>
</dbReference>
<dbReference type="Gene3D" id="3.90.550.10">
    <property type="entry name" value="Spore Coat Polysaccharide Biosynthesis Protein SpsA, Chain A"/>
    <property type="match status" value="1"/>
</dbReference>
<dbReference type="PANTHER" id="PTHR22916:SF3">
    <property type="entry name" value="UDP-GLCNAC:BETAGAL BETA-1,3-N-ACETYLGLUCOSAMINYLTRANSFERASE-LIKE PROTEIN 1"/>
    <property type="match status" value="1"/>
</dbReference>
<sequence length="310" mass="36263">MVKVSVIIPNYNHERFLQQRIESILNQTYKDFEMILLDDCSTDSSIDILNQYKEHQQVSHIIVNEKNSGSTFKQWQKGVALAVGEYVWIAESDDYAAECFLETAVKNLENNRQVGLFFSDYHVINESGILITPKFTCRQSMSECFANQPVMDGRTFAEEYLFIDNWLVNASAVVFRKSFFLSAGTSYTAYKIAGDWRMWIDICLQADVIFCNKKIDFFRSHTNTVRYKTTSILTKEAILLYKYILTKTSNQHTKAFLKNRMCDLWFKNLEVDTQVRQNFKLMVSIFAADLFFFMRVGRRLIKNAYLSLKY</sequence>
<dbReference type="STRING" id="1465490.SAMN05444277_106167"/>
<dbReference type="EMBL" id="FOXQ01000006">
    <property type="protein sequence ID" value="SFQ18724.1"/>
    <property type="molecule type" value="Genomic_DNA"/>
</dbReference>
<organism evidence="2 3">
    <name type="scientific">Parafilimonas terrae</name>
    <dbReference type="NCBI Taxonomy" id="1465490"/>
    <lineage>
        <taxon>Bacteria</taxon>
        <taxon>Pseudomonadati</taxon>
        <taxon>Bacteroidota</taxon>
        <taxon>Chitinophagia</taxon>
        <taxon>Chitinophagales</taxon>
        <taxon>Chitinophagaceae</taxon>
        <taxon>Parafilimonas</taxon>
    </lineage>
</organism>
<dbReference type="SUPFAM" id="SSF53448">
    <property type="entry name" value="Nucleotide-diphospho-sugar transferases"/>
    <property type="match status" value="1"/>
</dbReference>
<dbReference type="AlphaFoldDB" id="A0A1I5WG26"/>
<name>A0A1I5WG26_9BACT</name>